<dbReference type="GO" id="GO:0006260">
    <property type="term" value="P:DNA replication"/>
    <property type="evidence" value="ECO:0007669"/>
    <property type="project" value="UniProtKB-UniRule"/>
</dbReference>
<dbReference type="HAMAP" id="MF_01805">
    <property type="entry name" value="ScpA"/>
    <property type="match status" value="1"/>
</dbReference>
<dbReference type="EMBL" id="CP018477">
    <property type="protein sequence ID" value="ASV76778.1"/>
    <property type="molecule type" value="Genomic_DNA"/>
</dbReference>
<dbReference type="Gene3D" id="6.10.250.2410">
    <property type="match status" value="1"/>
</dbReference>
<gene>
    <name evidence="2" type="primary">scpA</name>
    <name evidence="4" type="ORF">THTE_4177</name>
</gene>
<dbReference type="Gene3D" id="1.10.10.580">
    <property type="entry name" value="Structural maintenance of chromosome 1. Chain E"/>
    <property type="match status" value="1"/>
</dbReference>
<comment type="function">
    <text evidence="2">Participates in chromosomal partition during cell division. May act via the formation of a condensin-like complex containing Smc and ScpB that pull DNA away from mid-cell into both cell halves.</text>
</comment>
<proteinExistence type="inferred from homology"/>
<feature type="compositionally biased region" description="Polar residues" evidence="3">
    <location>
        <begin position="264"/>
        <end position="277"/>
    </location>
</feature>
<evidence type="ECO:0000256" key="2">
    <source>
        <dbReference type="HAMAP-Rule" id="MF_01805"/>
    </source>
</evidence>
<dbReference type="Proteomes" id="UP000215086">
    <property type="component" value="Chromosome"/>
</dbReference>
<dbReference type="PANTHER" id="PTHR33969:SF2">
    <property type="entry name" value="SEGREGATION AND CONDENSATION PROTEIN A"/>
    <property type="match status" value="1"/>
</dbReference>
<comment type="subunit">
    <text evidence="2">Component of a cohesin-like complex composed of ScpA, ScpB and the Smc homodimer, in which ScpA and ScpB bind to the head domain of Smc. The presence of the three proteins is required for the association of the complex with DNA.</text>
</comment>
<name>A0A286RLD7_9BACT</name>
<sequence>MAGGTTEFRVNLDVFRGPLDVLLYLIRKHELAITEISVSEIAEQFLQFVESAQPLDVDTAADYLAMASWLVELKSYELLPHGEEMPEEFVSEPREELVRRLLEYKRYRDLAYLLEERAKEWQTRLRRLSDDLGESPIQPADEPLQEVHLWDLVQAFLRVLQESEVQAGTTLVYDDTPIQVFMERIYRRLLDCQQLAFRELFLPGMHKSTLVGIFMAVLELVRFGFIRVHQEELFGEILLSLREDRPPYHPWEPPPATEEGEMANGTTTGQASSQSGQ</sequence>
<evidence type="ECO:0000313" key="4">
    <source>
        <dbReference type="EMBL" id="ASV76778.1"/>
    </source>
</evidence>
<dbReference type="GO" id="GO:0007059">
    <property type="term" value="P:chromosome segregation"/>
    <property type="evidence" value="ECO:0007669"/>
    <property type="project" value="UniProtKB-UniRule"/>
</dbReference>
<keyword evidence="2" id="KW-0963">Cytoplasm</keyword>
<reference evidence="4 5" key="1">
    <citation type="journal article" name="Front. Microbiol.">
        <title>Sugar Metabolism of the First Thermophilic Planctomycete Thermogutta terrifontis: Comparative Genomic and Transcriptomic Approaches.</title>
        <authorList>
            <person name="Elcheninov A.G."/>
            <person name="Menzel P."/>
            <person name="Gudbergsdottir S.R."/>
            <person name="Slesarev A.I."/>
            <person name="Kadnikov V.V."/>
            <person name="Krogh A."/>
            <person name="Bonch-Osmolovskaya E.A."/>
            <person name="Peng X."/>
            <person name="Kublanov I.V."/>
        </authorList>
    </citation>
    <scope>NUCLEOTIDE SEQUENCE [LARGE SCALE GENOMIC DNA]</scope>
    <source>
        <strain evidence="4 5">R1</strain>
    </source>
</reference>
<keyword evidence="2" id="KW-0159">Chromosome partition</keyword>
<dbReference type="PANTHER" id="PTHR33969">
    <property type="entry name" value="SEGREGATION AND CONDENSATION PROTEIN A"/>
    <property type="match status" value="1"/>
</dbReference>
<dbReference type="OrthoDB" id="9811016at2"/>
<comment type="similarity">
    <text evidence="2">Belongs to the ScpA family.</text>
</comment>
<keyword evidence="2" id="KW-0132">Cell division</keyword>
<keyword evidence="5" id="KW-1185">Reference proteome</keyword>
<keyword evidence="2" id="KW-0131">Cell cycle</keyword>
<dbReference type="GO" id="GO:0051301">
    <property type="term" value="P:cell division"/>
    <property type="evidence" value="ECO:0007669"/>
    <property type="project" value="UniProtKB-KW"/>
</dbReference>
<evidence type="ECO:0000256" key="3">
    <source>
        <dbReference type="SAM" id="MobiDB-lite"/>
    </source>
</evidence>
<dbReference type="KEGG" id="ttf:THTE_4177"/>
<dbReference type="AlphaFoldDB" id="A0A286RLD7"/>
<comment type="subcellular location">
    <subcellularLocation>
        <location evidence="2">Cytoplasm</location>
    </subcellularLocation>
    <text evidence="2">Associated with two foci at the outer edges of the nucleoid region in young cells, and at four foci within both cell halves in older cells.</text>
</comment>
<dbReference type="Pfam" id="PF02616">
    <property type="entry name" value="SMC_ScpA"/>
    <property type="match status" value="1"/>
</dbReference>
<dbReference type="RefSeq" id="WP_095416490.1">
    <property type="nucleotide sequence ID" value="NZ_CP018477.1"/>
</dbReference>
<evidence type="ECO:0000313" key="5">
    <source>
        <dbReference type="Proteomes" id="UP000215086"/>
    </source>
</evidence>
<dbReference type="GO" id="GO:0005737">
    <property type="term" value="C:cytoplasm"/>
    <property type="evidence" value="ECO:0007669"/>
    <property type="project" value="UniProtKB-SubCell"/>
</dbReference>
<evidence type="ECO:0000256" key="1">
    <source>
        <dbReference type="ARBA" id="ARBA00044777"/>
    </source>
</evidence>
<protein>
    <recommendedName>
        <fullName evidence="1 2">Segregation and condensation protein A</fullName>
    </recommendedName>
</protein>
<accession>A0A286RLD7</accession>
<dbReference type="InterPro" id="IPR023093">
    <property type="entry name" value="ScpA-like_C"/>
</dbReference>
<dbReference type="InterPro" id="IPR003768">
    <property type="entry name" value="ScpA"/>
</dbReference>
<feature type="region of interest" description="Disordered" evidence="3">
    <location>
        <begin position="245"/>
        <end position="277"/>
    </location>
</feature>
<organism evidence="4 5">
    <name type="scientific">Thermogutta terrifontis</name>
    <dbReference type="NCBI Taxonomy" id="1331910"/>
    <lineage>
        <taxon>Bacteria</taxon>
        <taxon>Pseudomonadati</taxon>
        <taxon>Planctomycetota</taxon>
        <taxon>Planctomycetia</taxon>
        <taxon>Pirellulales</taxon>
        <taxon>Thermoguttaceae</taxon>
        <taxon>Thermogutta</taxon>
    </lineage>
</organism>